<feature type="active site" description="Proton acceptor" evidence="3">
    <location>
        <position position="184"/>
    </location>
</feature>
<dbReference type="GO" id="GO:0030170">
    <property type="term" value="F:pyridoxal phosphate binding"/>
    <property type="evidence" value="ECO:0007669"/>
    <property type="project" value="TreeGrafter"/>
</dbReference>
<dbReference type="SUPFAM" id="SSF53383">
    <property type="entry name" value="PLP-dependent transferases"/>
    <property type="match status" value="1"/>
</dbReference>
<keyword evidence="1 4" id="KW-0663">Pyridoxal phosphate</keyword>
<dbReference type="PIRSF" id="PIRSF000390">
    <property type="entry name" value="PLP_StrS"/>
    <property type="match status" value="1"/>
</dbReference>
<evidence type="ECO:0000313" key="6">
    <source>
        <dbReference type="EMBL" id="XDV04205.1"/>
    </source>
</evidence>
<dbReference type="PANTHER" id="PTHR30244:SF9">
    <property type="entry name" value="PROTEIN RV3402C"/>
    <property type="match status" value="1"/>
</dbReference>
<evidence type="ECO:0000256" key="5">
    <source>
        <dbReference type="RuleBase" id="RU004508"/>
    </source>
</evidence>
<reference evidence="6" key="1">
    <citation type="submission" date="2024-07" db="EMBL/GenBank/DDBJ databases">
        <authorList>
            <person name="Biller S.J."/>
        </authorList>
    </citation>
    <scope>NUCLEOTIDE SEQUENCE</scope>
    <source>
        <strain evidence="6">WC2401</strain>
    </source>
</reference>
<evidence type="ECO:0000256" key="4">
    <source>
        <dbReference type="PIRSR" id="PIRSR000390-2"/>
    </source>
</evidence>
<organism evidence="6">
    <name type="scientific">Pseudomonas sp. WC2401</name>
    <dbReference type="NCBI Taxonomy" id="3234143"/>
    <lineage>
        <taxon>Bacteria</taxon>
        <taxon>Pseudomonadati</taxon>
        <taxon>Pseudomonadota</taxon>
        <taxon>Gammaproteobacteria</taxon>
        <taxon>Pseudomonadales</taxon>
        <taxon>Pseudomonadaceae</taxon>
        <taxon>Pseudomonas</taxon>
    </lineage>
</organism>
<name>A0AB39WUF6_9PSED</name>
<dbReference type="Gene3D" id="3.90.1150.10">
    <property type="entry name" value="Aspartate Aminotransferase, domain 1"/>
    <property type="match status" value="1"/>
</dbReference>
<dbReference type="CDD" id="cd00616">
    <property type="entry name" value="AHBA_syn"/>
    <property type="match status" value="1"/>
</dbReference>
<keyword evidence="6" id="KW-0032">Aminotransferase</keyword>
<dbReference type="GO" id="GO:0000271">
    <property type="term" value="P:polysaccharide biosynthetic process"/>
    <property type="evidence" value="ECO:0007669"/>
    <property type="project" value="TreeGrafter"/>
</dbReference>
<dbReference type="AlphaFoldDB" id="A0AB39WUF6"/>
<dbReference type="RefSeq" id="WP_369781644.1">
    <property type="nucleotide sequence ID" value="NZ_CP165623.1"/>
</dbReference>
<dbReference type="InterPro" id="IPR015422">
    <property type="entry name" value="PyrdxlP-dep_Trfase_small"/>
</dbReference>
<dbReference type="Gene3D" id="3.40.640.10">
    <property type="entry name" value="Type I PLP-dependent aspartate aminotransferase-like (Major domain)"/>
    <property type="match status" value="1"/>
</dbReference>
<keyword evidence="6" id="KW-0808">Transferase</keyword>
<dbReference type="PANTHER" id="PTHR30244">
    <property type="entry name" value="TRANSAMINASE"/>
    <property type="match status" value="1"/>
</dbReference>
<dbReference type="EMBL" id="CP165623">
    <property type="protein sequence ID" value="XDV04205.1"/>
    <property type="molecule type" value="Genomic_DNA"/>
</dbReference>
<dbReference type="GO" id="GO:0008483">
    <property type="term" value="F:transaminase activity"/>
    <property type="evidence" value="ECO:0007669"/>
    <property type="project" value="UniProtKB-KW"/>
</dbReference>
<gene>
    <name evidence="6" type="ORF">AB3G35_14015</name>
</gene>
<dbReference type="Pfam" id="PF01041">
    <property type="entry name" value="DegT_DnrJ_EryC1"/>
    <property type="match status" value="1"/>
</dbReference>
<feature type="modified residue" description="N6-(pyridoxal phosphate)lysine" evidence="4">
    <location>
        <position position="184"/>
    </location>
</feature>
<dbReference type="InterPro" id="IPR015421">
    <property type="entry name" value="PyrdxlP-dep_Trfase_major"/>
</dbReference>
<evidence type="ECO:0000256" key="1">
    <source>
        <dbReference type="ARBA" id="ARBA00022898"/>
    </source>
</evidence>
<evidence type="ECO:0000256" key="2">
    <source>
        <dbReference type="ARBA" id="ARBA00037999"/>
    </source>
</evidence>
<dbReference type="InterPro" id="IPR000653">
    <property type="entry name" value="DegT/StrS_aminotransferase"/>
</dbReference>
<protein>
    <submittedName>
        <fullName evidence="6">DegT/DnrJ/EryC1/StrS family aminotransferase</fullName>
    </submittedName>
</protein>
<evidence type="ECO:0000256" key="3">
    <source>
        <dbReference type="PIRSR" id="PIRSR000390-1"/>
    </source>
</evidence>
<sequence>MDHDIYVTSPLLPELQAFMPYLQQIWDSKCLTNNGPFHQTFERRLAEYLGVEHLSLFNNGTTALLTALQALQIEGEVITTPYTFAATAHALEWNHLTPVFVDIDPHTFNLDPVAIEAAITEQTRAILAVHCYGVPCDVRAIEQLADRYGLRVLYDAAHGFAVEEGGSSVLRHGHMSVLSLHATKVFNTFEGGAIVCPDAATKLRVDQLRNFGFVNETSVVSCGINGKMSEFNAAFGLLQLEHIDRALERRAAIDGLYRARLADIPGITLCREAQNHGYFPILVEDTFPVSRDALYEFFKTRQVYVRRYFYPLVSDMQAYADRTGHVQQPLPVATQIARKILCLPIHPDLSPSDVERVVAAVRHCAVASPDYHQAP</sequence>
<dbReference type="InterPro" id="IPR015424">
    <property type="entry name" value="PyrdxlP-dep_Trfase"/>
</dbReference>
<accession>A0AB39WUF6</accession>
<comment type="similarity">
    <text evidence="2 5">Belongs to the DegT/DnrJ/EryC1 family.</text>
</comment>
<proteinExistence type="inferred from homology"/>